<name>A0ABU1IN39_9BACL</name>
<keyword evidence="1" id="KW-0812">Transmembrane</keyword>
<feature type="transmembrane region" description="Helical" evidence="1">
    <location>
        <begin position="177"/>
        <end position="201"/>
    </location>
</feature>
<sequence length="244" mass="26496">MKAVGGWGKKVRIAAKEVDWHAFSIRWGAFMTGLWVMAFGIALMIRADLGLAPWDVLHMGLAMVTPLTVGMWLQLVGFTLVGLAAVLDRKWPGAGALLNMLLVGFFVDLFLAIPWLVTPVNIWGQWGMLIAGIAVMGIGCGLYIAPRLGAGPRDGVVLALSDRWGLSVGRVRLGMEVGVLVCGWMLGGPVFIGTLLFSLAIGPMMQTSIQFWEKMIEQWLGRGVHIEGIHQRAVRPYHHDGLGG</sequence>
<accession>A0ABU1IN39</accession>
<dbReference type="EMBL" id="JAVDQG010000002">
    <property type="protein sequence ID" value="MDR6225205.1"/>
    <property type="molecule type" value="Genomic_DNA"/>
</dbReference>
<evidence type="ECO:0000313" key="3">
    <source>
        <dbReference type="Proteomes" id="UP001185012"/>
    </source>
</evidence>
<comment type="caution">
    <text evidence="2">The sequence shown here is derived from an EMBL/GenBank/DDBJ whole genome shotgun (WGS) entry which is preliminary data.</text>
</comment>
<dbReference type="InterPro" id="IPR038750">
    <property type="entry name" value="YczE/YyaS-like"/>
</dbReference>
<feature type="transmembrane region" description="Helical" evidence="1">
    <location>
        <begin position="67"/>
        <end position="87"/>
    </location>
</feature>
<feature type="transmembrane region" description="Helical" evidence="1">
    <location>
        <begin position="94"/>
        <end position="117"/>
    </location>
</feature>
<proteinExistence type="predicted"/>
<feature type="transmembrane region" description="Helical" evidence="1">
    <location>
        <begin position="123"/>
        <end position="145"/>
    </location>
</feature>
<organism evidence="2 3">
    <name type="scientific">Desmospora profundinema</name>
    <dbReference type="NCBI Taxonomy" id="1571184"/>
    <lineage>
        <taxon>Bacteria</taxon>
        <taxon>Bacillati</taxon>
        <taxon>Bacillota</taxon>
        <taxon>Bacilli</taxon>
        <taxon>Bacillales</taxon>
        <taxon>Thermoactinomycetaceae</taxon>
        <taxon>Desmospora</taxon>
    </lineage>
</organism>
<dbReference type="PANTHER" id="PTHR40078:SF1">
    <property type="entry name" value="INTEGRAL MEMBRANE PROTEIN"/>
    <property type="match status" value="1"/>
</dbReference>
<keyword evidence="1" id="KW-1133">Transmembrane helix</keyword>
<evidence type="ECO:0000256" key="1">
    <source>
        <dbReference type="SAM" id="Phobius"/>
    </source>
</evidence>
<gene>
    <name evidence="2" type="ORF">JOE21_001196</name>
</gene>
<dbReference type="Pfam" id="PF19700">
    <property type="entry name" value="DUF6198"/>
    <property type="match status" value="1"/>
</dbReference>
<keyword evidence="1" id="KW-0472">Membrane</keyword>
<evidence type="ECO:0000313" key="2">
    <source>
        <dbReference type="EMBL" id="MDR6225205.1"/>
    </source>
</evidence>
<dbReference type="RefSeq" id="WP_309863514.1">
    <property type="nucleotide sequence ID" value="NZ_JAVDQG010000002.1"/>
</dbReference>
<protein>
    <submittedName>
        <fullName evidence="2">Membrane protein YczE</fullName>
    </submittedName>
</protein>
<dbReference type="Proteomes" id="UP001185012">
    <property type="component" value="Unassembled WGS sequence"/>
</dbReference>
<dbReference type="PANTHER" id="PTHR40078">
    <property type="entry name" value="INTEGRAL MEMBRANE PROTEIN-RELATED"/>
    <property type="match status" value="1"/>
</dbReference>
<feature type="transmembrane region" description="Helical" evidence="1">
    <location>
        <begin position="27"/>
        <end position="47"/>
    </location>
</feature>
<keyword evidence="3" id="KW-1185">Reference proteome</keyword>
<reference evidence="2 3" key="1">
    <citation type="submission" date="2023-07" db="EMBL/GenBank/DDBJ databases">
        <title>Genomic Encyclopedia of Type Strains, Phase IV (KMG-IV): sequencing the most valuable type-strain genomes for metagenomic binning, comparative biology and taxonomic classification.</title>
        <authorList>
            <person name="Goeker M."/>
        </authorList>
    </citation>
    <scope>NUCLEOTIDE SEQUENCE [LARGE SCALE GENOMIC DNA]</scope>
    <source>
        <strain evidence="2 3">DSM 45903</strain>
    </source>
</reference>